<dbReference type="PROSITE" id="PS51723">
    <property type="entry name" value="PEPTIDASE_M60"/>
    <property type="match status" value="1"/>
</dbReference>
<evidence type="ECO:0000313" key="2">
    <source>
        <dbReference type="EMBL" id="PXX98884.1"/>
    </source>
</evidence>
<comment type="caution">
    <text evidence="2">The sequence shown here is derived from an EMBL/GenBank/DDBJ whole genome shotgun (WGS) entry which is preliminary data.</text>
</comment>
<dbReference type="Pfam" id="PF17291">
    <property type="entry name" value="M60-like_N"/>
    <property type="match status" value="1"/>
</dbReference>
<feature type="domain" description="Peptidase M60" evidence="1">
    <location>
        <begin position="68"/>
        <end position="371"/>
    </location>
</feature>
<dbReference type="Gene3D" id="1.10.390.30">
    <property type="entry name" value="Peptidase M60, enhancin-like domain 3"/>
    <property type="match status" value="1"/>
</dbReference>
<dbReference type="RefSeq" id="WP_110361775.1">
    <property type="nucleotide sequence ID" value="NZ_QFLI01000007.1"/>
</dbReference>
<dbReference type="InterPro" id="IPR035423">
    <property type="entry name" value="M60-like_N"/>
</dbReference>
<evidence type="ECO:0000259" key="1">
    <source>
        <dbReference type="PROSITE" id="PS51723"/>
    </source>
</evidence>
<gene>
    <name evidence="2" type="ORF">DF185_16040</name>
</gene>
<dbReference type="PROSITE" id="PS51257">
    <property type="entry name" value="PROKAR_LIPOPROTEIN"/>
    <property type="match status" value="1"/>
</dbReference>
<dbReference type="AlphaFoldDB" id="A0A2V3ZVB6"/>
<organism evidence="2 3">
    <name type="scientific">Marinifilum breve</name>
    <dbReference type="NCBI Taxonomy" id="2184082"/>
    <lineage>
        <taxon>Bacteria</taxon>
        <taxon>Pseudomonadati</taxon>
        <taxon>Bacteroidota</taxon>
        <taxon>Bacteroidia</taxon>
        <taxon>Marinilabiliales</taxon>
        <taxon>Marinifilaceae</taxon>
    </lineage>
</organism>
<accession>A0A2V3ZVB6</accession>
<evidence type="ECO:0000313" key="3">
    <source>
        <dbReference type="Proteomes" id="UP000248079"/>
    </source>
</evidence>
<proteinExistence type="predicted"/>
<dbReference type="SMART" id="SM01276">
    <property type="entry name" value="M60-like"/>
    <property type="match status" value="1"/>
</dbReference>
<name>A0A2V3ZVB6_9BACT</name>
<dbReference type="InterPro" id="IPR042279">
    <property type="entry name" value="Pep_M60_3"/>
</dbReference>
<keyword evidence="3" id="KW-1185">Reference proteome</keyword>
<reference evidence="2 3" key="1">
    <citation type="submission" date="2018-05" db="EMBL/GenBank/DDBJ databases">
        <title>Marinifilum breve JC075T sp. nov., a marine bacterium isolated from Yongle Blue Hole in the South China Sea.</title>
        <authorList>
            <person name="Fu T."/>
        </authorList>
    </citation>
    <scope>NUCLEOTIDE SEQUENCE [LARGE SCALE GENOMIC DNA]</scope>
    <source>
        <strain evidence="2 3">JC075</strain>
    </source>
</reference>
<dbReference type="Proteomes" id="UP000248079">
    <property type="component" value="Unassembled WGS sequence"/>
</dbReference>
<dbReference type="EMBL" id="QFLI01000007">
    <property type="protein sequence ID" value="PXX98884.1"/>
    <property type="molecule type" value="Genomic_DNA"/>
</dbReference>
<sequence>MKNILYTLLAAVLIYSCSNNDDIDGISPEVSGNNKLPKELAVDSSQTFTQIISGQAEARRLGLQFNFSDFEPTGVYAKPNTTLTVNVSLLSGTDYPELLVGTYSRGDHWNKQPQSYFLQSGINKIEVNGEGGMVYVRYVSDNNPNGKVKIDFNDGWEHSPLYQYKKTTNANWKKMLERFADVPTATLVGEKEFLVVSREKAIEYQDENQDELLKTIDEIVTIQNNLSGMDGSKDIHKPMSHKILMVEYTGSDYYMFAYYYRTAYRKSDAVQYILDPNILKSDGWGPWHELGHMHQMSAWTWSEIIETSVNLYSLAVEKEFGVTPSRYKRDNRWEQVKNYLALSDDQRNFNSDNADVWIRLGMFYQLQLAFGDDFIKNLHKHIREKQPLINNDEDKMRTFMLTACEVSGRDLSQFFKKWGMNFTNSNEVYEEIANMWLLEPESDISLITE</sequence>
<dbReference type="InterPro" id="IPR031161">
    <property type="entry name" value="Peptidase_M60_dom"/>
</dbReference>
<dbReference type="PANTHER" id="PTHR15730:SF5">
    <property type="entry name" value="SI:CH211-210B2.2-RELATED"/>
    <property type="match status" value="1"/>
</dbReference>
<dbReference type="Gene3D" id="2.60.120.1250">
    <property type="entry name" value="Peptidase M60, enhancin-like domain 1"/>
    <property type="match status" value="1"/>
</dbReference>
<dbReference type="InterPro" id="IPR051244">
    <property type="entry name" value="TCAF"/>
</dbReference>
<dbReference type="Pfam" id="PF13402">
    <property type="entry name" value="Peptidase_M60"/>
    <property type="match status" value="1"/>
</dbReference>
<dbReference type="OrthoDB" id="3954368at2"/>
<dbReference type="Gene3D" id="3.40.390.80">
    <property type="entry name" value="Peptidase M60, enhancin-like domain 2"/>
    <property type="match status" value="1"/>
</dbReference>
<protein>
    <recommendedName>
        <fullName evidence="1">Peptidase M60 domain-containing protein</fullName>
    </recommendedName>
</protein>
<dbReference type="PANTHER" id="PTHR15730">
    <property type="entry name" value="EXPERIMENTAL AUTOIMMUNE PROSTATITIS ANTIGEN 2-RELATED"/>
    <property type="match status" value="1"/>
</dbReference>